<evidence type="ECO:0000313" key="2">
    <source>
        <dbReference type="EMBL" id="OEH79605.1"/>
    </source>
</evidence>
<dbReference type="EMBL" id="JROU02000333">
    <property type="protein sequence ID" value="OEH79605.1"/>
    <property type="molecule type" value="Genomic_DNA"/>
</dbReference>
<sequence>MRHSLLYPPSCIRAAALPLAGGGGEGVLSDQAFQREEQHQQEHRNHHHHHHQQEEQTASAARAFTPSSVPPPAYMQQKQEAQRRQQLIIQQQRRGGSCSSADHEFAAVAGDVESEGQLSPPPAPYLCAAVTPSDISDCAAIGDRRAGSLLSVPSAPSNDDGPPSEGGESYSEASLPIIAELQHWNADAAAASRATRQRDSTLALDESAPGGALDTSAAALREAAALRSGALTPRNSAGTAARSSSRLPPRRRPRGRRAGGSSQESHGRSQSDGKQAGLLLS</sequence>
<feature type="compositionally biased region" description="Low complexity" evidence="1">
    <location>
        <begin position="76"/>
        <end position="94"/>
    </location>
</feature>
<accession>A0A1D3D827</accession>
<dbReference type="InParanoid" id="A0A1D3D827"/>
<keyword evidence="3" id="KW-1185">Reference proteome</keyword>
<organism evidence="2 3">
    <name type="scientific">Cyclospora cayetanensis</name>
    <dbReference type="NCBI Taxonomy" id="88456"/>
    <lineage>
        <taxon>Eukaryota</taxon>
        <taxon>Sar</taxon>
        <taxon>Alveolata</taxon>
        <taxon>Apicomplexa</taxon>
        <taxon>Conoidasida</taxon>
        <taxon>Coccidia</taxon>
        <taxon>Eucoccidiorida</taxon>
        <taxon>Eimeriorina</taxon>
        <taxon>Eimeriidae</taxon>
        <taxon>Cyclospora</taxon>
    </lineage>
</organism>
<feature type="region of interest" description="Disordered" evidence="1">
    <location>
        <begin position="35"/>
        <end position="101"/>
    </location>
</feature>
<name>A0A1D3D827_9EIME</name>
<feature type="region of interest" description="Disordered" evidence="1">
    <location>
        <begin position="149"/>
        <end position="171"/>
    </location>
</feature>
<dbReference type="VEuPathDB" id="ToxoDB:cyc_08917"/>
<feature type="compositionally biased region" description="Basic residues" evidence="1">
    <location>
        <begin position="248"/>
        <end position="257"/>
    </location>
</feature>
<gene>
    <name evidence="2" type="ORF">cyc_08917</name>
</gene>
<reference evidence="2 3" key="1">
    <citation type="journal article" date="2016" name="BMC Genomics">
        <title>Comparative genomics reveals Cyclospora cayetanensis possesses coccidia-like metabolism and invasion components but unique surface antigens.</title>
        <authorList>
            <person name="Liu S."/>
            <person name="Wang L."/>
            <person name="Zheng H."/>
            <person name="Xu Z."/>
            <person name="Roellig D.M."/>
            <person name="Li N."/>
            <person name="Frace M.A."/>
            <person name="Tang K."/>
            <person name="Arrowood M.J."/>
            <person name="Moss D.M."/>
            <person name="Zhang L."/>
            <person name="Feng Y."/>
            <person name="Xiao L."/>
        </authorList>
    </citation>
    <scope>NUCLEOTIDE SEQUENCE [LARGE SCALE GENOMIC DNA]</scope>
    <source>
        <strain evidence="2 3">CHN_HEN01</strain>
    </source>
</reference>
<feature type="region of interest" description="Disordered" evidence="1">
    <location>
        <begin position="227"/>
        <end position="281"/>
    </location>
</feature>
<evidence type="ECO:0000256" key="1">
    <source>
        <dbReference type="SAM" id="MobiDB-lite"/>
    </source>
</evidence>
<dbReference type="AlphaFoldDB" id="A0A1D3D827"/>
<comment type="caution">
    <text evidence="2">The sequence shown here is derived from an EMBL/GenBank/DDBJ whole genome shotgun (WGS) entry which is preliminary data.</text>
</comment>
<proteinExistence type="predicted"/>
<evidence type="ECO:0000313" key="3">
    <source>
        <dbReference type="Proteomes" id="UP000095192"/>
    </source>
</evidence>
<protein>
    <submittedName>
        <fullName evidence="2">mRNA decapping</fullName>
    </submittedName>
</protein>
<dbReference type="Proteomes" id="UP000095192">
    <property type="component" value="Unassembled WGS sequence"/>
</dbReference>